<dbReference type="InterPro" id="IPR045584">
    <property type="entry name" value="Pilin-like"/>
</dbReference>
<keyword evidence="1" id="KW-1133">Transmembrane helix</keyword>
<keyword evidence="3" id="KW-1185">Reference proteome</keyword>
<name>K6YPM3_9ALTE</name>
<protein>
    <submittedName>
        <fullName evidence="2">Methylation site containing protein</fullName>
    </submittedName>
</protein>
<dbReference type="eggNOG" id="COG2165">
    <property type="taxonomic scope" value="Bacteria"/>
</dbReference>
<dbReference type="AlphaFoldDB" id="K6YPM3"/>
<dbReference type="NCBIfam" id="TIGR02532">
    <property type="entry name" value="IV_pilin_GFxxxE"/>
    <property type="match status" value="1"/>
</dbReference>
<dbReference type="STRING" id="493475.GARC_1616"/>
<dbReference type="Pfam" id="PF07963">
    <property type="entry name" value="N_methyl"/>
    <property type="match status" value="1"/>
</dbReference>
<dbReference type="Gene3D" id="3.30.700.10">
    <property type="entry name" value="Glycoprotein, Type 4 Pilin"/>
    <property type="match status" value="1"/>
</dbReference>
<feature type="transmembrane region" description="Helical" evidence="1">
    <location>
        <begin position="7"/>
        <end position="27"/>
    </location>
</feature>
<evidence type="ECO:0000313" key="2">
    <source>
        <dbReference type="EMBL" id="GAC18588.1"/>
    </source>
</evidence>
<dbReference type="Proteomes" id="UP000006327">
    <property type="component" value="Unassembled WGS sequence"/>
</dbReference>
<dbReference type="EMBL" id="BAEO01000019">
    <property type="protein sequence ID" value="GAC18588.1"/>
    <property type="molecule type" value="Genomic_DNA"/>
</dbReference>
<accession>K6YPM3</accession>
<proteinExistence type="predicted"/>
<evidence type="ECO:0000313" key="3">
    <source>
        <dbReference type="Proteomes" id="UP000006327"/>
    </source>
</evidence>
<keyword evidence="1" id="KW-0472">Membrane</keyword>
<dbReference type="RefSeq" id="WP_007618564.1">
    <property type="nucleotide sequence ID" value="NZ_BAEO01000019.1"/>
</dbReference>
<gene>
    <name evidence="2" type="ORF">GARC_1616</name>
</gene>
<dbReference type="PROSITE" id="PS00409">
    <property type="entry name" value="PROKAR_NTER_METHYL"/>
    <property type="match status" value="1"/>
</dbReference>
<organism evidence="2 3">
    <name type="scientific">Paraglaciecola arctica BSs20135</name>
    <dbReference type="NCBI Taxonomy" id="493475"/>
    <lineage>
        <taxon>Bacteria</taxon>
        <taxon>Pseudomonadati</taxon>
        <taxon>Pseudomonadota</taxon>
        <taxon>Gammaproteobacteria</taxon>
        <taxon>Alteromonadales</taxon>
        <taxon>Alteromonadaceae</taxon>
        <taxon>Paraglaciecola</taxon>
    </lineage>
</organism>
<evidence type="ECO:0000256" key="1">
    <source>
        <dbReference type="SAM" id="Phobius"/>
    </source>
</evidence>
<sequence length="173" mass="18197">MQQQRGFTLIELIIVIVILGILAVTAAPKFIDIQGDATASTLQGVKAALQGGSQLVYAKSAIAGEQKNANDDNSATRTNDVEIADVRVETEFGYPDADRMTADMVNGWVDVDFTNDWTFDNTSSAVATGKFIITPKGKTAVAAGGDADTKCQVVYTNGSLTASPTVITETKGC</sequence>
<dbReference type="SUPFAM" id="SSF54523">
    <property type="entry name" value="Pili subunits"/>
    <property type="match status" value="1"/>
</dbReference>
<keyword evidence="1" id="KW-0812">Transmembrane</keyword>
<reference evidence="2 3" key="1">
    <citation type="journal article" date="2017" name="Antonie Van Leeuwenhoek">
        <title>Rhizobium rhizosphaerae sp. nov., a novel species isolated from rice rhizosphere.</title>
        <authorList>
            <person name="Zhao J.J."/>
            <person name="Zhang J."/>
            <person name="Zhang R.J."/>
            <person name="Zhang C.W."/>
            <person name="Yin H.Q."/>
            <person name="Zhang X.X."/>
        </authorList>
    </citation>
    <scope>NUCLEOTIDE SEQUENCE [LARGE SCALE GENOMIC DNA]</scope>
    <source>
        <strain evidence="2 3">BSs20135</strain>
    </source>
</reference>
<dbReference type="InterPro" id="IPR012902">
    <property type="entry name" value="N_methyl_site"/>
</dbReference>
<comment type="caution">
    <text evidence="2">The sequence shown here is derived from an EMBL/GenBank/DDBJ whole genome shotgun (WGS) entry which is preliminary data.</text>
</comment>